<evidence type="ECO:0000313" key="2">
    <source>
        <dbReference type="Proteomes" id="UP001217089"/>
    </source>
</evidence>
<reference evidence="1 2" key="1">
    <citation type="submission" date="2022-12" db="EMBL/GenBank/DDBJ databases">
        <title>Chromosome-level genome of Tegillarca granosa.</title>
        <authorList>
            <person name="Kim J."/>
        </authorList>
    </citation>
    <scope>NUCLEOTIDE SEQUENCE [LARGE SCALE GENOMIC DNA]</scope>
    <source>
        <strain evidence="1">Teg-2019</strain>
        <tissue evidence="1">Adductor muscle</tissue>
    </source>
</reference>
<evidence type="ECO:0000313" key="1">
    <source>
        <dbReference type="EMBL" id="KAJ8297713.1"/>
    </source>
</evidence>
<comment type="caution">
    <text evidence="1">The sequence shown here is derived from an EMBL/GenBank/DDBJ whole genome shotgun (WGS) entry which is preliminary data.</text>
</comment>
<accession>A0ABQ9DWT0</accession>
<dbReference type="EMBL" id="JARBDR010000923">
    <property type="protein sequence ID" value="KAJ8297713.1"/>
    <property type="molecule type" value="Genomic_DNA"/>
</dbReference>
<keyword evidence="2" id="KW-1185">Reference proteome</keyword>
<protein>
    <submittedName>
        <fullName evidence="1">Uncharacterized protein</fullName>
    </submittedName>
</protein>
<gene>
    <name evidence="1" type="ORF">KUTeg_024244</name>
</gene>
<proteinExistence type="predicted"/>
<feature type="non-terminal residue" evidence="1">
    <location>
        <position position="138"/>
    </location>
</feature>
<sequence length="138" mass="15941">MAEYYEKLKRMLPTSAMIEKEKPPPPLESGAESYRPSDVFVRLEVLQAKDAFGLNTLTGWGSDDIDDNLKDSPAVSLVSRGAEVVMLSKKVFLRYLNDKVKIQLRDMSRPYPKEKILQENFQIKSDWELYKKTMITNH</sequence>
<name>A0ABQ9DWT0_TEGGR</name>
<dbReference type="Proteomes" id="UP001217089">
    <property type="component" value="Unassembled WGS sequence"/>
</dbReference>
<organism evidence="1 2">
    <name type="scientific">Tegillarca granosa</name>
    <name type="common">Malaysian cockle</name>
    <name type="synonym">Anadara granosa</name>
    <dbReference type="NCBI Taxonomy" id="220873"/>
    <lineage>
        <taxon>Eukaryota</taxon>
        <taxon>Metazoa</taxon>
        <taxon>Spiralia</taxon>
        <taxon>Lophotrochozoa</taxon>
        <taxon>Mollusca</taxon>
        <taxon>Bivalvia</taxon>
        <taxon>Autobranchia</taxon>
        <taxon>Pteriomorphia</taxon>
        <taxon>Arcoida</taxon>
        <taxon>Arcoidea</taxon>
        <taxon>Arcidae</taxon>
        <taxon>Tegillarca</taxon>
    </lineage>
</organism>